<gene>
    <name evidence="1" type="ORF">POCTA_138.1.T0860047</name>
</gene>
<keyword evidence="2" id="KW-1185">Reference proteome</keyword>
<comment type="caution">
    <text evidence="1">The sequence shown here is derived from an EMBL/GenBank/DDBJ whole genome shotgun (WGS) entry which is preliminary data.</text>
</comment>
<dbReference type="EMBL" id="CAJJDP010000085">
    <property type="protein sequence ID" value="CAD8185610.1"/>
    <property type="molecule type" value="Genomic_DNA"/>
</dbReference>
<sequence length="58" mass="7216">MIMQFRKTLRILNITMKKLLTLNYSFQAINLNILKYFDNKYANQIYLKKHWSFMIRQL</sequence>
<evidence type="ECO:0000313" key="2">
    <source>
        <dbReference type="Proteomes" id="UP000683925"/>
    </source>
</evidence>
<dbReference type="AlphaFoldDB" id="A0A8S1W8M3"/>
<evidence type="ECO:0000313" key="1">
    <source>
        <dbReference type="EMBL" id="CAD8185610.1"/>
    </source>
</evidence>
<dbReference type="Proteomes" id="UP000683925">
    <property type="component" value="Unassembled WGS sequence"/>
</dbReference>
<organism evidence="1 2">
    <name type="scientific">Paramecium octaurelia</name>
    <dbReference type="NCBI Taxonomy" id="43137"/>
    <lineage>
        <taxon>Eukaryota</taxon>
        <taxon>Sar</taxon>
        <taxon>Alveolata</taxon>
        <taxon>Ciliophora</taxon>
        <taxon>Intramacronucleata</taxon>
        <taxon>Oligohymenophorea</taxon>
        <taxon>Peniculida</taxon>
        <taxon>Parameciidae</taxon>
        <taxon>Paramecium</taxon>
    </lineage>
</organism>
<reference evidence="1" key="1">
    <citation type="submission" date="2021-01" db="EMBL/GenBank/DDBJ databases">
        <authorList>
            <consortium name="Genoscope - CEA"/>
            <person name="William W."/>
        </authorList>
    </citation>
    <scope>NUCLEOTIDE SEQUENCE</scope>
</reference>
<protein>
    <submittedName>
        <fullName evidence="1">Uncharacterized protein</fullName>
    </submittedName>
</protein>
<accession>A0A8S1W8M3</accession>
<proteinExistence type="predicted"/>
<name>A0A8S1W8M3_PAROT</name>